<sequence>MTYTGAFGGGTITVDDMVKDPTYIQQNILEDLDGSFLEEAIFRNAGPNDGVIAYREAAAPFLNDGAEEVAEYAEIPLSDLEIGNVKSLVGHKTALGVSVSYEARRFNRIDPVNLQVTALKNTMVRSSVDAALFAFKKAKVQTLSIENPWDTKESAPLSDIRAAKRMVSQAKTDDGRNAKFGYKPDTIVISEAALDVALENEATQRMFNGNAALENPLYKGILPMTIAGLRVVTSSWLDEKDAYIMEAQRAGFYSDSIPLTVSELYSPSGNASHGGSTMSWRVDAFRQRIFAVDNPKAVVKLENFING</sequence>
<evidence type="ECO:0000313" key="2">
    <source>
        <dbReference type="Proteomes" id="UP000480222"/>
    </source>
</evidence>
<name>A0A6J4WE57_CORDP</name>
<dbReference type="Pfam" id="PF25209">
    <property type="entry name" value="Phage_capsid_4"/>
    <property type="match status" value="1"/>
</dbReference>
<organism evidence="1 2">
    <name type="scientific">Corynebacterium diphtheriae</name>
    <dbReference type="NCBI Taxonomy" id="1717"/>
    <lineage>
        <taxon>Bacteria</taxon>
        <taxon>Bacillati</taxon>
        <taxon>Actinomycetota</taxon>
        <taxon>Actinomycetes</taxon>
        <taxon>Mycobacteriales</taxon>
        <taxon>Corynebacteriaceae</taxon>
        <taxon>Corynebacterium</taxon>
    </lineage>
</organism>
<proteinExistence type="predicted"/>
<reference evidence="1 2" key="1">
    <citation type="submission" date="2020-02" db="EMBL/GenBank/DDBJ databases">
        <authorList>
            <person name="Brisse S."/>
        </authorList>
    </citation>
    <scope>NUCLEOTIDE SEQUENCE [LARGE SCALE GENOMIC DNA]</scope>
    <source>
        <strain evidence="1">CIP107547</strain>
    </source>
</reference>
<protein>
    <submittedName>
        <fullName evidence="1">Uncharacterized protein</fullName>
    </submittedName>
</protein>
<dbReference type="Proteomes" id="UP000480222">
    <property type="component" value="Unassembled WGS sequence"/>
</dbReference>
<comment type="caution">
    <text evidence="1">The sequence shown here is derived from an EMBL/GenBank/DDBJ whole genome shotgun (WGS) entry which is preliminary data.</text>
</comment>
<evidence type="ECO:0000313" key="1">
    <source>
        <dbReference type="EMBL" id="CAB0594323.1"/>
    </source>
</evidence>
<dbReference type="Gene3D" id="3.90.1690.10">
    <property type="entry name" value="phage-related protein like domain"/>
    <property type="match status" value="1"/>
</dbReference>
<dbReference type="InterPro" id="IPR053738">
    <property type="entry name" value="Lambda_capsid_assembly"/>
</dbReference>
<dbReference type="AlphaFoldDB" id="A0A6J4WE57"/>
<dbReference type="EMBL" id="CADDAV010000010">
    <property type="protein sequence ID" value="CAB0594323.1"/>
    <property type="molecule type" value="Genomic_DNA"/>
</dbReference>
<dbReference type="RefSeq" id="WP_088263250.1">
    <property type="nucleotide sequence ID" value="NZ_CP040521.1"/>
</dbReference>
<accession>A0A6J4WE57</accession>
<gene>
    <name evidence="1" type="ORF">CIP107547_00915</name>
</gene>